<dbReference type="RefSeq" id="WP_181552585.1">
    <property type="nucleotide sequence ID" value="NZ_JACDUS010000014.1"/>
</dbReference>
<evidence type="ECO:0000259" key="1">
    <source>
        <dbReference type="PROSITE" id="PS50943"/>
    </source>
</evidence>
<dbReference type="PROSITE" id="PS50943">
    <property type="entry name" value="HTH_CROC1"/>
    <property type="match status" value="1"/>
</dbReference>
<gene>
    <name evidence="2" type="ORF">HNR65_003327</name>
</gene>
<keyword evidence="3" id="KW-1185">Reference proteome</keyword>
<dbReference type="SUPFAM" id="SSF47413">
    <property type="entry name" value="lambda repressor-like DNA-binding domains"/>
    <property type="match status" value="1"/>
</dbReference>
<protein>
    <submittedName>
        <fullName evidence="2">Transcriptional regulator with XRE-family HTH domain</fullName>
    </submittedName>
</protein>
<organism evidence="2 3">
    <name type="scientific">Desulfosalsimonas propionicica</name>
    <dbReference type="NCBI Taxonomy" id="332175"/>
    <lineage>
        <taxon>Bacteria</taxon>
        <taxon>Pseudomonadati</taxon>
        <taxon>Thermodesulfobacteriota</taxon>
        <taxon>Desulfobacteria</taxon>
        <taxon>Desulfobacterales</taxon>
        <taxon>Desulfosalsimonadaceae</taxon>
        <taxon>Desulfosalsimonas</taxon>
    </lineage>
</organism>
<dbReference type="CDD" id="cd00093">
    <property type="entry name" value="HTH_XRE"/>
    <property type="match status" value="1"/>
</dbReference>
<proteinExistence type="predicted"/>
<evidence type="ECO:0000313" key="3">
    <source>
        <dbReference type="Proteomes" id="UP000525298"/>
    </source>
</evidence>
<dbReference type="Proteomes" id="UP000525298">
    <property type="component" value="Unassembled WGS sequence"/>
</dbReference>
<reference evidence="2 3" key="1">
    <citation type="submission" date="2020-07" db="EMBL/GenBank/DDBJ databases">
        <title>Genomic Encyclopedia of Type Strains, Phase IV (KMG-IV): sequencing the most valuable type-strain genomes for metagenomic binning, comparative biology and taxonomic classification.</title>
        <authorList>
            <person name="Goeker M."/>
        </authorList>
    </citation>
    <scope>NUCLEOTIDE SEQUENCE [LARGE SCALE GENOMIC DNA]</scope>
    <source>
        <strain evidence="2 3">DSM 17721</strain>
    </source>
</reference>
<sequence>MEKPDITYSWFHEALKYIRKKKGRGFQVTLALETGLEEGSISSIISGRKRASFDTQVKIAAAAEMDYPEFLMFGKQLFEGKPVQIPKLPQQKLIVDVIDGFEKINLEEHAEHYRGIPLYESGKLAPGAGGYSFDEKPASTTVVYQSEIQNRIKHDLRALRIKGDSMWAPDTGRGGSDC</sequence>
<dbReference type="Gene3D" id="1.10.260.40">
    <property type="entry name" value="lambda repressor-like DNA-binding domains"/>
    <property type="match status" value="1"/>
</dbReference>
<comment type="caution">
    <text evidence="2">The sequence shown here is derived from an EMBL/GenBank/DDBJ whole genome shotgun (WGS) entry which is preliminary data.</text>
</comment>
<dbReference type="InterPro" id="IPR001387">
    <property type="entry name" value="Cro/C1-type_HTH"/>
</dbReference>
<feature type="domain" description="HTH cro/C1-type" evidence="1">
    <location>
        <begin position="15"/>
        <end position="70"/>
    </location>
</feature>
<evidence type="ECO:0000313" key="2">
    <source>
        <dbReference type="EMBL" id="MBA2882971.1"/>
    </source>
</evidence>
<dbReference type="AlphaFoldDB" id="A0A7W0CC03"/>
<dbReference type="EMBL" id="JACDUS010000014">
    <property type="protein sequence ID" value="MBA2882971.1"/>
    <property type="molecule type" value="Genomic_DNA"/>
</dbReference>
<accession>A0A7W0CC03</accession>
<dbReference type="GO" id="GO:0003677">
    <property type="term" value="F:DNA binding"/>
    <property type="evidence" value="ECO:0007669"/>
    <property type="project" value="InterPro"/>
</dbReference>
<dbReference type="InterPro" id="IPR010982">
    <property type="entry name" value="Lambda_DNA-bd_dom_sf"/>
</dbReference>
<name>A0A7W0CC03_9BACT</name>